<comment type="caution">
    <text evidence="2">The sequence shown here is derived from an EMBL/GenBank/DDBJ whole genome shotgun (WGS) entry which is preliminary data.</text>
</comment>
<keyword evidence="1" id="KW-0732">Signal</keyword>
<name>A0ABU7F8V8_9TELE</name>
<keyword evidence="3" id="KW-1185">Reference proteome</keyword>
<evidence type="ECO:0000313" key="3">
    <source>
        <dbReference type="Proteomes" id="UP001352852"/>
    </source>
</evidence>
<sequence length="142" mass="16195">MQLFSVFTLLALRMHVYVGGVASSSFRRGGEAGAELMRLDFKMSSLYYHIREIMDYNFNVTTINPEGLHRTPLEDRRCSVSPFLLTLYPDPEVGCFNVGHSITTFLVLMTLTVPVLVETQDHHREVIGHHCVMCCPPYYSSY</sequence>
<protein>
    <submittedName>
        <fullName evidence="2">Uncharacterized protein</fullName>
    </submittedName>
</protein>
<dbReference type="EMBL" id="JAHUTJ010079470">
    <property type="protein sequence ID" value="MED6295486.1"/>
    <property type="molecule type" value="Genomic_DNA"/>
</dbReference>
<evidence type="ECO:0000313" key="2">
    <source>
        <dbReference type="EMBL" id="MED6295486.1"/>
    </source>
</evidence>
<accession>A0ABU7F8V8</accession>
<gene>
    <name evidence="2" type="ORF">CHARACLAT_032329</name>
</gene>
<reference evidence="2 3" key="1">
    <citation type="submission" date="2021-06" db="EMBL/GenBank/DDBJ databases">
        <authorList>
            <person name="Palmer J.M."/>
        </authorList>
    </citation>
    <scope>NUCLEOTIDE SEQUENCE [LARGE SCALE GENOMIC DNA]</scope>
    <source>
        <strain evidence="2 3">CL_MEX2019</strain>
        <tissue evidence="2">Muscle</tissue>
    </source>
</reference>
<evidence type="ECO:0000256" key="1">
    <source>
        <dbReference type="SAM" id="SignalP"/>
    </source>
</evidence>
<proteinExistence type="predicted"/>
<organism evidence="2 3">
    <name type="scientific">Characodon lateralis</name>
    <dbReference type="NCBI Taxonomy" id="208331"/>
    <lineage>
        <taxon>Eukaryota</taxon>
        <taxon>Metazoa</taxon>
        <taxon>Chordata</taxon>
        <taxon>Craniata</taxon>
        <taxon>Vertebrata</taxon>
        <taxon>Euteleostomi</taxon>
        <taxon>Actinopterygii</taxon>
        <taxon>Neopterygii</taxon>
        <taxon>Teleostei</taxon>
        <taxon>Neoteleostei</taxon>
        <taxon>Acanthomorphata</taxon>
        <taxon>Ovalentaria</taxon>
        <taxon>Atherinomorphae</taxon>
        <taxon>Cyprinodontiformes</taxon>
        <taxon>Goodeidae</taxon>
        <taxon>Characodon</taxon>
    </lineage>
</organism>
<dbReference type="Proteomes" id="UP001352852">
    <property type="component" value="Unassembled WGS sequence"/>
</dbReference>
<feature type="signal peptide" evidence="1">
    <location>
        <begin position="1"/>
        <end position="23"/>
    </location>
</feature>
<feature type="chain" id="PRO_5045137098" evidence="1">
    <location>
        <begin position="24"/>
        <end position="142"/>
    </location>
</feature>